<dbReference type="SUPFAM" id="SSF49785">
    <property type="entry name" value="Galactose-binding domain-like"/>
    <property type="match status" value="1"/>
</dbReference>
<dbReference type="InterPro" id="IPR000210">
    <property type="entry name" value="BTB/POZ_dom"/>
</dbReference>
<evidence type="ECO:0000313" key="2">
    <source>
        <dbReference type="EMBL" id="RWS25960.1"/>
    </source>
</evidence>
<evidence type="ECO:0000259" key="1">
    <source>
        <dbReference type="PROSITE" id="PS50097"/>
    </source>
</evidence>
<reference evidence="2 3" key="1">
    <citation type="journal article" date="2018" name="Gigascience">
        <title>Genomes of trombidid mites reveal novel predicted allergens and laterally-transferred genes associated with secondary metabolism.</title>
        <authorList>
            <person name="Dong X."/>
            <person name="Chaisiri K."/>
            <person name="Xia D."/>
            <person name="Armstrong S.D."/>
            <person name="Fang Y."/>
            <person name="Donnelly M.J."/>
            <person name="Kadowaki T."/>
            <person name="McGarry J.W."/>
            <person name="Darby A.C."/>
            <person name="Makepeace B.L."/>
        </authorList>
    </citation>
    <scope>NUCLEOTIDE SEQUENCE [LARGE SCALE GENOMIC DNA]</scope>
    <source>
        <strain evidence="2">UoL-UT</strain>
    </source>
</reference>
<dbReference type="STRING" id="299467.A0A443SEL5"/>
<dbReference type="SMART" id="SM00875">
    <property type="entry name" value="BACK"/>
    <property type="match status" value="1"/>
</dbReference>
<dbReference type="Gene3D" id="3.30.710.10">
    <property type="entry name" value="Potassium Channel Kv1.1, Chain A"/>
    <property type="match status" value="1"/>
</dbReference>
<dbReference type="EMBL" id="NCKV01003202">
    <property type="protein sequence ID" value="RWS25960.1"/>
    <property type="molecule type" value="Genomic_DNA"/>
</dbReference>
<feature type="domain" description="BTB" evidence="1">
    <location>
        <begin position="46"/>
        <end position="113"/>
    </location>
</feature>
<dbReference type="VEuPathDB" id="VectorBase:LDEU006082"/>
<dbReference type="PROSITE" id="PS50097">
    <property type="entry name" value="BTB"/>
    <property type="match status" value="1"/>
</dbReference>
<dbReference type="OrthoDB" id="6415400at2759"/>
<evidence type="ECO:0000313" key="3">
    <source>
        <dbReference type="Proteomes" id="UP000288716"/>
    </source>
</evidence>
<protein>
    <submittedName>
        <fullName evidence="2">BTB/POZ domain-containing protein 9-like protein</fullName>
    </submittedName>
</protein>
<dbReference type="GO" id="GO:0008344">
    <property type="term" value="P:adult locomotory behavior"/>
    <property type="evidence" value="ECO:0007669"/>
    <property type="project" value="TreeGrafter"/>
</dbReference>
<dbReference type="InterPro" id="IPR008979">
    <property type="entry name" value="Galactose-bd-like_sf"/>
</dbReference>
<dbReference type="SUPFAM" id="SSF54695">
    <property type="entry name" value="POZ domain"/>
    <property type="match status" value="1"/>
</dbReference>
<dbReference type="Pfam" id="PF00651">
    <property type="entry name" value="BTB"/>
    <property type="match status" value="1"/>
</dbReference>
<dbReference type="SMART" id="SM00225">
    <property type="entry name" value="BTB"/>
    <property type="match status" value="1"/>
</dbReference>
<proteinExistence type="predicted"/>
<comment type="caution">
    <text evidence="2">The sequence shown here is derived from an EMBL/GenBank/DDBJ whole genome shotgun (WGS) entry which is preliminary data.</text>
</comment>
<sequence>MSKDLCLSSINSVFKKRKHICSSIAVEHKCDINDALVQLMNNEELSDIVFVVDGESVKAHRVILAVRSEYFRALLFGGLKESRQHEIYLKDIDKSTFKLLLKYIYTGTLDSDEVQMSIFDLIYFSDVYCLTKLHQSLIEYIKENLSEEFVLKAYEVAKYYNVKDLQSACFDYIQKFASEVIASECFYETPLNIIIEVLQNDSFFLPEGKIYKAFLRYLQFNKFSREDTKTLIRQVIRFPLLSLDQIVEYLHMDGLFNAEECRKIVEEKCDYYSNYRYVCQKDVNYVTNNENFTVLKGEPVSQIDIASAKILIQDNGFRKKRQASETVFEFSLGKRFLVNHIKTLAYIQPLKREVKKPNSSYEFRETKFSVKQMSLSSIERGHDFKYSYEIYVSPDDKRWTKVTKSLALSYLWQFIYFPPEIVKFLRIVVKDVEDSLVHAMFHLLHLQCFYSTQKFEFDKQMNLIPYFNIAAAPKIPTFYPGVLAEEYYCVASSRTSKEFYTLYSSHKLFEEEEDQETSHNYFLFVLCQDCLIDTIVITLYDKDIREYDFKVECGLHENELQVVDERLNQRSKQVICFQPMVVRFIKIQGTNIHKVDSNEFAILNLEVFKKL</sequence>
<dbReference type="PANTHER" id="PTHR46306:SF1">
    <property type="entry name" value="BTB_POZ DOMAIN-CONTAINING PROTEIN 9"/>
    <property type="match status" value="1"/>
</dbReference>
<dbReference type="AlphaFoldDB" id="A0A443SEL5"/>
<dbReference type="Gene3D" id="1.25.40.420">
    <property type="match status" value="1"/>
</dbReference>
<accession>A0A443SEL5</accession>
<dbReference type="InterPro" id="IPR011333">
    <property type="entry name" value="SKP1/BTB/POZ_sf"/>
</dbReference>
<dbReference type="GO" id="GO:0048512">
    <property type="term" value="P:circadian behavior"/>
    <property type="evidence" value="ECO:0007669"/>
    <property type="project" value="TreeGrafter"/>
</dbReference>
<dbReference type="GO" id="GO:0050804">
    <property type="term" value="P:modulation of chemical synaptic transmission"/>
    <property type="evidence" value="ECO:0007669"/>
    <property type="project" value="TreeGrafter"/>
</dbReference>
<dbReference type="InterPro" id="IPR052407">
    <property type="entry name" value="BTB_POZ_domain_cont_9"/>
</dbReference>
<organism evidence="2 3">
    <name type="scientific">Leptotrombidium deliense</name>
    <dbReference type="NCBI Taxonomy" id="299467"/>
    <lineage>
        <taxon>Eukaryota</taxon>
        <taxon>Metazoa</taxon>
        <taxon>Ecdysozoa</taxon>
        <taxon>Arthropoda</taxon>
        <taxon>Chelicerata</taxon>
        <taxon>Arachnida</taxon>
        <taxon>Acari</taxon>
        <taxon>Acariformes</taxon>
        <taxon>Trombidiformes</taxon>
        <taxon>Prostigmata</taxon>
        <taxon>Anystina</taxon>
        <taxon>Parasitengona</taxon>
        <taxon>Trombiculoidea</taxon>
        <taxon>Trombiculidae</taxon>
        <taxon>Leptotrombidium</taxon>
    </lineage>
</organism>
<dbReference type="GO" id="GO:0005737">
    <property type="term" value="C:cytoplasm"/>
    <property type="evidence" value="ECO:0007669"/>
    <property type="project" value="TreeGrafter"/>
</dbReference>
<dbReference type="InterPro" id="IPR011705">
    <property type="entry name" value="BACK"/>
</dbReference>
<gene>
    <name evidence="2" type="ORF">B4U80_11589</name>
</gene>
<keyword evidence="3" id="KW-1185">Reference proteome</keyword>
<name>A0A443SEL5_9ACAR</name>
<dbReference type="Pfam" id="PF07707">
    <property type="entry name" value="BACK"/>
    <property type="match status" value="1"/>
</dbReference>
<dbReference type="PANTHER" id="PTHR46306">
    <property type="entry name" value="BTB/POZ DOMAIN-CONTAINING PROTEIN 9"/>
    <property type="match status" value="1"/>
</dbReference>
<dbReference type="Proteomes" id="UP000288716">
    <property type="component" value="Unassembled WGS sequence"/>
</dbReference>